<organism evidence="1 2">
    <name type="scientific">Pelobates cultripes</name>
    <name type="common">Western spadefoot toad</name>
    <dbReference type="NCBI Taxonomy" id="61616"/>
    <lineage>
        <taxon>Eukaryota</taxon>
        <taxon>Metazoa</taxon>
        <taxon>Chordata</taxon>
        <taxon>Craniata</taxon>
        <taxon>Vertebrata</taxon>
        <taxon>Euteleostomi</taxon>
        <taxon>Amphibia</taxon>
        <taxon>Batrachia</taxon>
        <taxon>Anura</taxon>
        <taxon>Pelobatoidea</taxon>
        <taxon>Pelobatidae</taxon>
        <taxon>Pelobates</taxon>
    </lineage>
</organism>
<gene>
    <name evidence="1" type="ORF">PECUL_23A034736</name>
</gene>
<proteinExistence type="predicted"/>
<dbReference type="AlphaFoldDB" id="A0AAD1R652"/>
<evidence type="ECO:0000313" key="2">
    <source>
        <dbReference type="Proteomes" id="UP001295444"/>
    </source>
</evidence>
<sequence length="100" mass="11383">MYMVDITLVLVEPEPGEEELSWMEVDEGGGPREPDQGPDHLWGFIRKQKGFMSQESEKMCTAIRRSSWLVTMLCGRNCVSGSRSRSATRKYLGAYCLQTF</sequence>
<protein>
    <submittedName>
        <fullName evidence="1">Uncharacterized protein</fullName>
    </submittedName>
</protein>
<dbReference type="EMBL" id="OW240912">
    <property type="protein sequence ID" value="CAH2224539.1"/>
    <property type="molecule type" value="Genomic_DNA"/>
</dbReference>
<name>A0AAD1R652_PELCU</name>
<keyword evidence="2" id="KW-1185">Reference proteome</keyword>
<evidence type="ECO:0000313" key="1">
    <source>
        <dbReference type="EMBL" id="CAH2224539.1"/>
    </source>
</evidence>
<reference evidence="1" key="1">
    <citation type="submission" date="2022-03" db="EMBL/GenBank/DDBJ databases">
        <authorList>
            <person name="Alioto T."/>
            <person name="Alioto T."/>
            <person name="Gomez Garrido J."/>
        </authorList>
    </citation>
    <scope>NUCLEOTIDE SEQUENCE</scope>
</reference>
<dbReference type="Proteomes" id="UP001295444">
    <property type="component" value="Chromosome 01"/>
</dbReference>
<accession>A0AAD1R652</accession>